<keyword evidence="2" id="KW-0560">Oxidoreductase</keyword>
<evidence type="ECO:0000256" key="2">
    <source>
        <dbReference type="ARBA" id="ARBA00023002"/>
    </source>
</evidence>
<evidence type="ECO:0000259" key="3">
    <source>
        <dbReference type="SMART" id="SM00822"/>
    </source>
</evidence>
<dbReference type="OrthoDB" id="9803333at2"/>
<proteinExistence type="inferred from homology"/>
<dbReference type="PRINTS" id="PR00081">
    <property type="entry name" value="GDHRDH"/>
</dbReference>
<comment type="similarity">
    <text evidence="1">Belongs to the short-chain dehydrogenases/reductases (SDR) family.</text>
</comment>
<dbReference type="SUPFAM" id="SSF51735">
    <property type="entry name" value="NAD(P)-binding Rossmann-fold domains"/>
    <property type="match status" value="1"/>
</dbReference>
<keyword evidence="5" id="KW-1185">Reference proteome</keyword>
<dbReference type="SMART" id="SM00822">
    <property type="entry name" value="PKS_KR"/>
    <property type="match status" value="1"/>
</dbReference>
<dbReference type="GO" id="GO:0016491">
    <property type="term" value="F:oxidoreductase activity"/>
    <property type="evidence" value="ECO:0007669"/>
    <property type="project" value="UniProtKB-KW"/>
</dbReference>
<dbReference type="FunFam" id="3.40.50.720:FF:000084">
    <property type="entry name" value="Short-chain dehydrogenase reductase"/>
    <property type="match status" value="1"/>
</dbReference>
<protein>
    <submittedName>
        <fullName evidence="4">Short-chain dehydrogenase</fullName>
    </submittedName>
</protein>
<dbReference type="PANTHER" id="PTHR43669">
    <property type="entry name" value="5-KETO-D-GLUCONATE 5-REDUCTASE"/>
    <property type="match status" value="1"/>
</dbReference>
<dbReference type="EMBL" id="BIFT01000002">
    <property type="protein sequence ID" value="GCE29929.1"/>
    <property type="molecule type" value="Genomic_DNA"/>
</dbReference>
<dbReference type="InterPro" id="IPR036291">
    <property type="entry name" value="NAD(P)-bd_dom_sf"/>
</dbReference>
<dbReference type="PANTHER" id="PTHR43669:SF3">
    <property type="entry name" value="ALCOHOL DEHYDROGENASE, PUTATIVE (AFU_ORTHOLOGUE AFUA_3G03445)-RELATED"/>
    <property type="match status" value="1"/>
</dbReference>
<comment type="caution">
    <text evidence="4">The sequence shown here is derived from an EMBL/GenBank/DDBJ whole genome shotgun (WGS) entry which is preliminary data.</text>
</comment>
<dbReference type="CDD" id="cd05233">
    <property type="entry name" value="SDR_c"/>
    <property type="match status" value="1"/>
</dbReference>
<accession>A0A402BF20</accession>
<gene>
    <name evidence="4" type="ORF">KDA_54130</name>
</gene>
<dbReference type="InterPro" id="IPR002347">
    <property type="entry name" value="SDR_fam"/>
</dbReference>
<name>A0A402BF20_9CHLR</name>
<feature type="domain" description="Ketoreductase" evidence="3">
    <location>
        <begin position="8"/>
        <end position="186"/>
    </location>
</feature>
<dbReference type="AlphaFoldDB" id="A0A402BF20"/>
<evidence type="ECO:0000313" key="5">
    <source>
        <dbReference type="Proteomes" id="UP000287171"/>
    </source>
</evidence>
<dbReference type="Pfam" id="PF13561">
    <property type="entry name" value="adh_short_C2"/>
    <property type="match status" value="1"/>
</dbReference>
<evidence type="ECO:0000256" key="1">
    <source>
        <dbReference type="ARBA" id="ARBA00006484"/>
    </source>
</evidence>
<reference evidence="5" key="1">
    <citation type="submission" date="2018-12" db="EMBL/GenBank/DDBJ databases">
        <title>Tengunoibacter tsumagoiensis gen. nov., sp. nov., Dictyobacter kobayashii sp. nov., D. alpinus sp. nov., and D. joshuensis sp. nov. and description of Dictyobacteraceae fam. nov. within the order Ktedonobacterales isolated from Tengu-no-mugimeshi.</title>
        <authorList>
            <person name="Wang C.M."/>
            <person name="Zheng Y."/>
            <person name="Sakai Y."/>
            <person name="Toyoda A."/>
            <person name="Minakuchi Y."/>
            <person name="Abe K."/>
            <person name="Yokota A."/>
            <person name="Yabe S."/>
        </authorList>
    </citation>
    <scope>NUCLEOTIDE SEQUENCE [LARGE SCALE GENOMIC DNA]</scope>
    <source>
        <strain evidence="5">Uno16</strain>
    </source>
</reference>
<dbReference type="InterPro" id="IPR057326">
    <property type="entry name" value="KR_dom"/>
</dbReference>
<sequence>MAGVLEGKVALVTGGNSGIGLATAREFHANGAKVVIAGRNQDTLDEAVHQMGANVLAVQADVSRLSDIDHLMARAHEAFGNLDILFINAGVFKGASLEEVDEQAFDEMLHANFKGAYFTIQKALPLLNHPASVIFNGSVNALTGINDSSLYTANKGAVHALVRALAAELIDRGIRVNTIAIGPTATNLLSRSGSSPEILQAQDVARISRSPIKRLGHPEEVAKVALFLASDASSFVVGSEIAADGGWLLNIV</sequence>
<evidence type="ECO:0000313" key="4">
    <source>
        <dbReference type="EMBL" id="GCE29929.1"/>
    </source>
</evidence>
<dbReference type="Gene3D" id="3.40.50.720">
    <property type="entry name" value="NAD(P)-binding Rossmann-like Domain"/>
    <property type="match status" value="1"/>
</dbReference>
<dbReference type="RefSeq" id="WP_126630105.1">
    <property type="nucleotide sequence ID" value="NZ_BIFT01000002.1"/>
</dbReference>
<organism evidence="4 5">
    <name type="scientific">Dictyobacter alpinus</name>
    <dbReference type="NCBI Taxonomy" id="2014873"/>
    <lineage>
        <taxon>Bacteria</taxon>
        <taxon>Bacillati</taxon>
        <taxon>Chloroflexota</taxon>
        <taxon>Ktedonobacteria</taxon>
        <taxon>Ktedonobacterales</taxon>
        <taxon>Dictyobacteraceae</taxon>
        <taxon>Dictyobacter</taxon>
    </lineage>
</organism>
<dbReference type="Proteomes" id="UP000287171">
    <property type="component" value="Unassembled WGS sequence"/>
</dbReference>